<proteinExistence type="predicted"/>
<evidence type="ECO:0000313" key="2">
    <source>
        <dbReference type="Proteomes" id="UP001183643"/>
    </source>
</evidence>
<dbReference type="RefSeq" id="WP_310372109.1">
    <property type="nucleotide sequence ID" value="NZ_JAVDYB010000001.1"/>
</dbReference>
<name>A0AAE4CDC6_9ACTN</name>
<organism evidence="1 2">
    <name type="scientific">Catenuloplanes atrovinosus</name>
    <dbReference type="NCBI Taxonomy" id="137266"/>
    <lineage>
        <taxon>Bacteria</taxon>
        <taxon>Bacillati</taxon>
        <taxon>Actinomycetota</taxon>
        <taxon>Actinomycetes</taxon>
        <taxon>Micromonosporales</taxon>
        <taxon>Micromonosporaceae</taxon>
        <taxon>Catenuloplanes</taxon>
    </lineage>
</organism>
<dbReference type="EMBL" id="JAVDYB010000001">
    <property type="protein sequence ID" value="MDR7278909.1"/>
    <property type="molecule type" value="Genomic_DNA"/>
</dbReference>
<dbReference type="Proteomes" id="UP001183643">
    <property type="component" value="Unassembled WGS sequence"/>
</dbReference>
<comment type="caution">
    <text evidence="1">The sequence shown here is derived from an EMBL/GenBank/DDBJ whole genome shotgun (WGS) entry which is preliminary data.</text>
</comment>
<evidence type="ECO:0000313" key="1">
    <source>
        <dbReference type="EMBL" id="MDR7278909.1"/>
    </source>
</evidence>
<reference evidence="1" key="1">
    <citation type="submission" date="2023-07" db="EMBL/GenBank/DDBJ databases">
        <title>Sequencing the genomes of 1000 actinobacteria strains.</title>
        <authorList>
            <person name="Klenk H.-P."/>
        </authorList>
    </citation>
    <scope>NUCLEOTIDE SEQUENCE</scope>
    <source>
        <strain evidence="1">DSM 44707</strain>
    </source>
</reference>
<accession>A0AAE4CDC6</accession>
<protein>
    <submittedName>
        <fullName evidence="1">Uncharacterized protein</fullName>
    </submittedName>
</protein>
<sequence>MSNTDTPAAELVELDMQRPGRDRVLLDERTGDVVYLSADWWTLVDQLAAEGGEPA</sequence>
<gene>
    <name evidence="1" type="ORF">J2S41_005687</name>
</gene>
<keyword evidence="2" id="KW-1185">Reference proteome</keyword>
<dbReference type="AlphaFoldDB" id="A0AAE4CDC6"/>